<proteinExistence type="predicted"/>
<feature type="region of interest" description="Disordered" evidence="1">
    <location>
        <begin position="291"/>
        <end position="310"/>
    </location>
</feature>
<keyword evidence="3" id="KW-1185">Reference proteome</keyword>
<evidence type="ECO:0000313" key="2">
    <source>
        <dbReference type="EMBL" id="TNV81694.1"/>
    </source>
</evidence>
<name>A0A8J8T4A0_HALGN</name>
<dbReference type="EMBL" id="RRYP01005838">
    <property type="protein sequence ID" value="TNV81694.1"/>
    <property type="molecule type" value="Genomic_DNA"/>
</dbReference>
<feature type="region of interest" description="Disordered" evidence="1">
    <location>
        <begin position="204"/>
        <end position="224"/>
    </location>
</feature>
<gene>
    <name evidence="2" type="ORF">FGO68_gene14745</name>
</gene>
<organism evidence="2 3">
    <name type="scientific">Halteria grandinella</name>
    <dbReference type="NCBI Taxonomy" id="5974"/>
    <lineage>
        <taxon>Eukaryota</taxon>
        <taxon>Sar</taxon>
        <taxon>Alveolata</taxon>
        <taxon>Ciliophora</taxon>
        <taxon>Intramacronucleata</taxon>
        <taxon>Spirotrichea</taxon>
        <taxon>Stichotrichia</taxon>
        <taxon>Sporadotrichida</taxon>
        <taxon>Halteriidae</taxon>
        <taxon>Halteria</taxon>
    </lineage>
</organism>
<accession>A0A8J8T4A0</accession>
<reference evidence="2" key="1">
    <citation type="submission" date="2019-06" db="EMBL/GenBank/DDBJ databases">
        <authorList>
            <person name="Zheng W."/>
        </authorList>
    </citation>
    <scope>NUCLEOTIDE SEQUENCE</scope>
    <source>
        <strain evidence="2">QDHG01</strain>
    </source>
</reference>
<evidence type="ECO:0000256" key="1">
    <source>
        <dbReference type="SAM" id="MobiDB-lite"/>
    </source>
</evidence>
<protein>
    <submittedName>
        <fullName evidence="2">Uncharacterized protein</fullName>
    </submittedName>
</protein>
<feature type="compositionally biased region" description="Polar residues" evidence="1">
    <location>
        <begin position="206"/>
        <end position="224"/>
    </location>
</feature>
<dbReference type="AlphaFoldDB" id="A0A8J8T4A0"/>
<dbReference type="Proteomes" id="UP000785679">
    <property type="component" value="Unassembled WGS sequence"/>
</dbReference>
<sequence>MPLECLINEGKADNLKLRAQIAGKSLTIFINIEYQSLNPGGHGKPIQLYAKKIGPGTSLFQIQDSKSQAAALEKVIHNSLQIHHEQCHNTLSTSANSSSQQVSIQSLEIFTHWQQSYVKKSTTPPKKPLITLGVPQLDLLSIPPIKPKIKKVVAFQSPSQEELSSSVGSSIVIERTPPKPALKRPPSVDDDPIKKYTFVKKEPQKHQLNLSHGTTSKKGTQQGRKIGIISSSAEKTDKEKLPESFISKKRKAGKQAPISKLDSFEIKCAFIKRACPGGAGGGEGNKVRATEQTEHNMTDGDDPNQIIEID</sequence>
<evidence type="ECO:0000313" key="3">
    <source>
        <dbReference type="Proteomes" id="UP000785679"/>
    </source>
</evidence>
<comment type="caution">
    <text evidence="2">The sequence shown here is derived from an EMBL/GenBank/DDBJ whole genome shotgun (WGS) entry which is preliminary data.</text>
</comment>